<gene>
    <name evidence="3" type="ORF">TrCOL_g4626</name>
</gene>
<dbReference type="EMBL" id="BRYA01000167">
    <property type="protein sequence ID" value="GMI42192.1"/>
    <property type="molecule type" value="Genomic_DNA"/>
</dbReference>
<dbReference type="AlphaFoldDB" id="A0A9W7GES3"/>
<protein>
    <submittedName>
        <fullName evidence="3">Uncharacterized protein</fullName>
    </submittedName>
</protein>
<feature type="transmembrane region" description="Helical" evidence="2">
    <location>
        <begin position="680"/>
        <end position="700"/>
    </location>
</feature>
<comment type="caution">
    <text evidence="3">The sequence shown here is derived from an EMBL/GenBank/DDBJ whole genome shotgun (WGS) entry which is preliminary data.</text>
</comment>
<feature type="transmembrane region" description="Helical" evidence="2">
    <location>
        <begin position="611"/>
        <end position="630"/>
    </location>
</feature>
<organism evidence="3 4">
    <name type="scientific">Triparma columacea</name>
    <dbReference type="NCBI Taxonomy" id="722753"/>
    <lineage>
        <taxon>Eukaryota</taxon>
        <taxon>Sar</taxon>
        <taxon>Stramenopiles</taxon>
        <taxon>Ochrophyta</taxon>
        <taxon>Bolidophyceae</taxon>
        <taxon>Parmales</taxon>
        <taxon>Triparmaceae</taxon>
        <taxon>Triparma</taxon>
    </lineage>
</organism>
<evidence type="ECO:0000256" key="2">
    <source>
        <dbReference type="SAM" id="Phobius"/>
    </source>
</evidence>
<evidence type="ECO:0000313" key="4">
    <source>
        <dbReference type="Proteomes" id="UP001165065"/>
    </source>
</evidence>
<proteinExistence type="predicted"/>
<sequence>MAVFLLDLSGYRIQHFKPLLFGLGSLFLYYICAYNIRQARGSNPIFRPEMRTMHEDIIASLYPTEDKGGCFNVVDTGLDPGHQYSDLGLFPEKVNIYDSGVADICGNGVSFFAYFNDTMHGNLTEELEATRNKYCSSPNSKECEHNKAYAFQNHAESVFTRIRLEIFQLRIQHHTSISDHGFDYNKYKAIMACGEKLMEMMCDVLLPKCGSACFRKRICRRDYLEFKEICSVAALDEWGVHDEPKTFANFPEIVQLFSSLTINETDQIDPHYFQDECYEVNPGFEGSLDQCFNSSKAIRFREVHTGESGVYKNGARHRKRIPKNNPDNQFSWYSHTVEENRYAYSDLTTYHGDIKPLADDLLPGQDLLVPLNHLAPYLDSVGTDRARQVYGFEIARSLNKGVKQNVDERTRTLFNQMKLLQSTYNVQVYLTSGYAFLLRLSLSILLIVSPLYWLQQRGGSRTKDEDLSRRLSVNHKCAVVPRIFFVQTLSIAFVIRAIMAITEVISDKSSDEMAYRLNEVDYSSPRDPHHDPFAGISSPVGEEIEGFFLLKEIWGLGTLFLYMIAEGGISRPSYNDFTSKKSGEAAPEGESEDEGDEGGKIERNKSGLGTLPSIVMALSSLPSTLMRFIFRMPTAVWQKVRPKVLTVRSVLFSWALDIVMVERTLQHNKHYLSKWPDRGWMIVVLHIYLALSGVALLAFIGSTCKGAWSGGGARKTRKQHLIWFTFVTTALHFIPLTIISSITQSNYMIYRYLDNEEDVRYYFFVLYILSSMYRYGVLLDTIIRGAQESGGRSLEEVAERHVDERVWFVVRPRVTVSPMVPGTGGEGQEDETRE</sequence>
<keyword evidence="2" id="KW-0472">Membrane</keyword>
<dbReference type="Proteomes" id="UP001165065">
    <property type="component" value="Unassembled WGS sequence"/>
</dbReference>
<feature type="transmembrane region" description="Helical" evidence="2">
    <location>
        <begin position="479"/>
        <end position="501"/>
    </location>
</feature>
<accession>A0A9W7GES3</accession>
<keyword evidence="4" id="KW-1185">Reference proteome</keyword>
<dbReference type="OrthoDB" id="10476106at2759"/>
<evidence type="ECO:0000256" key="1">
    <source>
        <dbReference type="SAM" id="MobiDB-lite"/>
    </source>
</evidence>
<feature type="transmembrane region" description="Helical" evidence="2">
    <location>
        <begin position="721"/>
        <end position="742"/>
    </location>
</feature>
<reference evidence="4" key="1">
    <citation type="journal article" date="2023" name="Commun. Biol.">
        <title>Genome analysis of Parmales, the sister group of diatoms, reveals the evolutionary specialization of diatoms from phago-mixotrophs to photoautotrophs.</title>
        <authorList>
            <person name="Ban H."/>
            <person name="Sato S."/>
            <person name="Yoshikawa S."/>
            <person name="Yamada K."/>
            <person name="Nakamura Y."/>
            <person name="Ichinomiya M."/>
            <person name="Sato N."/>
            <person name="Blanc-Mathieu R."/>
            <person name="Endo H."/>
            <person name="Kuwata A."/>
            <person name="Ogata H."/>
        </authorList>
    </citation>
    <scope>NUCLEOTIDE SEQUENCE [LARGE SCALE GENOMIC DNA]</scope>
</reference>
<feature type="transmembrane region" description="Helical" evidence="2">
    <location>
        <begin position="762"/>
        <end position="783"/>
    </location>
</feature>
<feature type="compositionally biased region" description="Acidic residues" evidence="1">
    <location>
        <begin position="587"/>
        <end position="596"/>
    </location>
</feature>
<keyword evidence="2" id="KW-1133">Transmembrane helix</keyword>
<feature type="transmembrane region" description="Helical" evidence="2">
    <location>
        <begin position="434"/>
        <end position="454"/>
    </location>
</feature>
<name>A0A9W7GES3_9STRA</name>
<evidence type="ECO:0000313" key="3">
    <source>
        <dbReference type="EMBL" id="GMI42192.1"/>
    </source>
</evidence>
<feature type="region of interest" description="Disordered" evidence="1">
    <location>
        <begin position="578"/>
        <end position="605"/>
    </location>
</feature>
<keyword evidence="2" id="KW-0812">Transmembrane</keyword>